<dbReference type="NCBIfam" id="TIGR01766">
    <property type="entry name" value="IS200/IS605 family accessory protein TnpB-like domain"/>
    <property type="match status" value="1"/>
</dbReference>
<feature type="region of interest" description="Disordered" evidence="5">
    <location>
        <begin position="1"/>
        <end position="51"/>
    </location>
</feature>
<evidence type="ECO:0000256" key="3">
    <source>
        <dbReference type="ARBA" id="ARBA00023125"/>
    </source>
</evidence>
<dbReference type="Proteomes" id="UP000660745">
    <property type="component" value="Unassembled WGS sequence"/>
</dbReference>
<gene>
    <name evidence="8" type="ORF">GCM10012278_36160</name>
</gene>
<evidence type="ECO:0000256" key="5">
    <source>
        <dbReference type="SAM" id="MobiDB-lite"/>
    </source>
</evidence>
<protein>
    <recommendedName>
        <fullName evidence="10">Transposase</fullName>
    </recommendedName>
</protein>
<evidence type="ECO:0000256" key="4">
    <source>
        <dbReference type="ARBA" id="ARBA00023172"/>
    </source>
</evidence>
<sequence length="237" mass="25908">MLPHAGRTHSCSRMQVGRPERRQAGAVSRKRGPDRRTRQQPSQRWQRANAARNRAEYRVAALRRDGIHQLTTALARTYGTIVVEDLNVAGMVRNRRLARALSDAGFGEIRRQLAYKTAWNGGRLLVASRWFPSSKTCSSCGAVKAKLPLRVRTYVCEGCGLSMDRDENAALNLAALVERTVAGSGPETRNGRGADHKTPPGGAGGHETSTPHRTPTARIRRGPSPTPGESLTILETQ</sequence>
<evidence type="ECO:0000313" key="9">
    <source>
        <dbReference type="Proteomes" id="UP000660745"/>
    </source>
</evidence>
<dbReference type="GO" id="GO:0032196">
    <property type="term" value="P:transposition"/>
    <property type="evidence" value="ECO:0007669"/>
    <property type="project" value="UniProtKB-KW"/>
</dbReference>
<dbReference type="InterPro" id="IPR010095">
    <property type="entry name" value="Cas12f1-like_TNB"/>
</dbReference>
<feature type="compositionally biased region" description="Polar residues" evidence="5">
    <location>
        <begin position="227"/>
        <end position="237"/>
    </location>
</feature>
<keyword evidence="3" id="KW-0238">DNA-binding</keyword>
<dbReference type="AlphaFoldDB" id="A0A918E6P8"/>
<dbReference type="InterPro" id="IPR001959">
    <property type="entry name" value="Transposase"/>
</dbReference>
<evidence type="ECO:0000259" key="6">
    <source>
        <dbReference type="Pfam" id="PF01385"/>
    </source>
</evidence>
<keyword evidence="4" id="KW-0233">DNA recombination</keyword>
<organism evidence="8 9">
    <name type="scientific">Nonomuraea glycinis</name>
    <dbReference type="NCBI Taxonomy" id="2047744"/>
    <lineage>
        <taxon>Bacteria</taxon>
        <taxon>Bacillati</taxon>
        <taxon>Actinomycetota</taxon>
        <taxon>Actinomycetes</taxon>
        <taxon>Streptosporangiales</taxon>
        <taxon>Streptosporangiaceae</taxon>
        <taxon>Nonomuraea</taxon>
    </lineage>
</organism>
<dbReference type="GO" id="GO:0006310">
    <property type="term" value="P:DNA recombination"/>
    <property type="evidence" value="ECO:0007669"/>
    <property type="project" value="UniProtKB-KW"/>
</dbReference>
<evidence type="ECO:0000259" key="7">
    <source>
        <dbReference type="Pfam" id="PF07282"/>
    </source>
</evidence>
<proteinExistence type="inferred from homology"/>
<feature type="domain" description="Probable transposase IS891/IS1136/IS1341" evidence="6">
    <location>
        <begin position="37"/>
        <end position="94"/>
    </location>
</feature>
<dbReference type="NCBIfam" id="NF040570">
    <property type="entry name" value="guided_TnpB"/>
    <property type="match status" value="1"/>
</dbReference>
<comment type="similarity">
    <text evidence="1">In the C-terminal section; belongs to the transposase 35 family.</text>
</comment>
<feature type="region of interest" description="Disordered" evidence="5">
    <location>
        <begin position="182"/>
        <end position="237"/>
    </location>
</feature>
<accession>A0A918E6P8</accession>
<feature type="compositionally biased region" description="Basic and acidic residues" evidence="5">
    <location>
        <begin position="189"/>
        <end position="198"/>
    </location>
</feature>
<name>A0A918E6P8_9ACTN</name>
<evidence type="ECO:0008006" key="10">
    <source>
        <dbReference type="Google" id="ProtNLM"/>
    </source>
</evidence>
<keyword evidence="9" id="KW-1185">Reference proteome</keyword>
<reference evidence="8" key="1">
    <citation type="journal article" date="2014" name="Int. J. Syst. Evol. Microbiol.">
        <title>Complete genome sequence of Corynebacterium casei LMG S-19264T (=DSM 44701T), isolated from a smear-ripened cheese.</title>
        <authorList>
            <consortium name="US DOE Joint Genome Institute (JGI-PGF)"/>
            <person name="Walter F."/>
            <person name="Albersmeier A."/>
            <person name="Kalinowski J."/>
            <person name="Ruckert C."/>
        </authorList>
    </citation>
    <scope>NUCLEOTIDE SEQUENCE</scope>
    <source>
        <strain evidence="8">CGMCC 4.7430</strain>
    </source>
</reference>
<evidence type="ECO:0000256" key="1">
    <source>
        <dbReference type="ARBA" id="ARBA00008761"/>
    </source>
</evidence>
<dbReference type="EMBL" id="BMNK01000005">
    <property type="protein sequence ID" value="GGP07627.1"/>
    <property type="molecule type" value="Genomic_DNA"/>
</dbReference>
<dbReference type="GO" id="GO:0003677">
    <property type="term" value="F:DNA binding"/>
    <property type="evidence" value="ECO:0007669"/>
    <property type="project" value="UniProtKB-KW"/>
</dbReference>
<comment type="caution">
    <text evidence="8">The sequence shown here is derived from an EMBL/GenBank/DDBJ whole genome shotgun (WGS) entry which is preliminary data.</text>
</comment>
<keyword evidence="2" id="KW-0815">Transposition</keyword>
<dbReference type="Pfam" id="PF01385">
    <property type="entry name" value="OrfB_IS605"/>
    <property type="match status" value="1"/>
</dbReference>
<evidence type="ECO:0000256" key="2">
    <source>
        <dbReference type="ARBA" id="ARBA00022578"/>
    </source>
</evidence>
<feature type="domain" description="Cas12f1-like TNB" evidence="7">
    <location>
        <begin position="106"/>
        <end position="173"/>
    </location>
</feature>
<reference evidence="8" key="2">
    <citation type="submission" date="2020-09" db="EMBL/GenBank/DDBJ databases">
        <authorList>
            <person name="Sun Q."/>
            <person name="Zhou Y."/>
        </authorList>
    </citation>
    <scope>NUCLEOTIDE SEQUENCE</scope>
    <source>
        <strain evidence="8">CGMCC 4.7430</strain>
    </source>
</reference>
<evidence type="ECO:0000313" key="8">
    <source>
        <dbReference type="EMBL" id="GGP07627.1"/>
    </source>
</evidence>
<dbReference type="Pfam" id="PF07282">
    <property type="entry name" value="Cas12f1-like_TNB"/>
    <property type="match status" value="1"/>
</dbReference>